<dbReference type="Gene3D" id="3.40.47.10">
    <property type="match status" value="1"/>
</dbReference>
<dbReference type="Pfam" id="PF16197">
    <property type="entry name" value="KAsynt_C_assoc"/>
    <property type="match status" value="1"/>
</dbReference>
<dbReference type="PANTHER" id="PTHR43775">
    <property type="entry name" value="FATTY ACID SYNTHASE"/>
    <property type="match status" value="1"/>
</dbReference>
<comment type="caution">
    <text evidence="5">The sequence shown here is derived from an EMBL/GenBank/DDBJ whole genome shotgun (WGS) entry which is preliminary data.</text>
</comment>
<name>A0ABU8UV65_9ACTN</name>
<dbReference type="Proteomes" id="UP001376459">
    <property type="component" value="Unassembled WGS sequence"/>
</dbReference>
<proteinExistence type="predicted"/>
<reference evidence="5 6" key="1">
    <citation type="submission" date="2024-03" db="EMBL/GenBank/DDBJ databases">
        <title>Novel Streptomyces species of biotechnological and ecological value are a feature of Machair soil.</title>
        <authorList>
            <person name="Prole J.R."/>
            <person name="Goodfellow M."/>
            <person name="Allenby N."/>
            <person name="Ward A.C."/>
        </authorList>
    </citation>
    <scope>NUCLEOTIDE SEQUENCE [LARGE SCALE GENOMIC DNA]</scope>
    <source>
        <strain evidence="5 6">MS1.AVA.1</strain>
    </source>
</reference>
<dbReference type="InterPro" id="IPR050091">
    <property type="entry name" value="PKS_NRPS_Biosynth_Enz"/>
</dbReference>
<evidence type="ECO:0000256" key="1">
    <source>
        <dbReference type="ARBA" id="ARBA00022450"/>
    </source>
</evidence>
<evidence type="ECO:0000259" key="4">
    <source>
        <dbReference type="Pfam" id="PF16197"/>
    </source>
</evidence>
<feature type="compositionally biased region" description="Basic residues" evidence="3">
    <location>
        <begin position="103"/>
        <end position="112"/>
    </location>
</feature>
<keyword evidence="6" id="KW-1185">Reference proteome</keyword>
<feature type="compositionally biased region" description="Low complexity" evidence="3">
    <location>
        <begin position="73"/>
        <end position="98"/>
    </location>
</feature>
<dbReference type="PANTHER" id="PTHR43775:SF37">
    <property type="entry name" value="SI:DKEY-61P9.11"/>
    <property type="match status" value="1"/>
</dbReference>
<evidence type="ECO:0000313" key="6">
    <source>
        <dbReference type="Proteomes" id="UP001376459"/>
    </source>
</evidence>
<feature type="domain" description="Polyketide synthase C-terminal extension" evidence="4">
    <location>
        <begin position="7"/>
        <end position="75"/>
    </location>
</feature>
<evidence type="ECO:0000256" key="3">
    <source>
        <dbReference type="SAM" id="MobiDB-lite"/>
    </source>
</evidence>
<keyword evidence="2" id="KW-0597">Phosphoprotein</keyword>
<dbReference type="EMBL" id="JBBKAK010000001">
    <property type="protein sequence ID" value="MEJ8672443.1"/>
    <property type="molecule type" value="Genomic_DNA"/>
</dbReference>
<protein>
    <submittedName>
        <fullName evidence="5">Ketoacyl-synthetase C-terminal extension domain-containing protein</fullName>
    </submittedName>
</protein>
<gene>
    <name evidence="5" type="ORF">WKI71_41285</name>
</gene>
<organism evidence="5 6">
    <name type="scientific">Streptomyces machairae</name>
    <dbReference type="NCBI Taxonomy" id="3134109"/>
    <lineage>
        <taxon>Bacteria</taxon>
        <taxon>Bacillati</taxon>
        <taxon>Actinomycetota</taxon>
        <taxon>Actinomycetes</taxon>
        <taxon>Kitasatosporales</taxon>
        <taxon>Streptomycetaceae</taxon>
        <taxon>Streptomyces</taxon>
    </lineage>
</organism>
<dbReference type="InterPro" id="IPR032821">
    <property type="entry name" value="PKS_assoc"/>
</dbReference>
<evidence type="ECO:0000313" key="5">
    <source>
        <dbReference type="EMBL" id="MEJ8672443.1"/>
    </source>
</evidence>
<feature type="compositionally biased region" description="Pro residues" evidence="3">
    <location>
        <begin position="57"/>
        <end position="67"/>
    </location>
</feature>
<dbReference type="SUPFAM" id="SSF53901">
    <property type="entry name" value="Thiolase-like"/>
    <property type="match status" value="1"/>
</dbReference>
<accession>A0ABU8UV65</accession>
<sequence>MANFSEPNPALDLDHSPFYIPGTARPWPESDVPRRAGLTSLGVGGTNVHLILEQAPNPLPGPTPPHPRTCCWSPRAARPPSRTTPAPSVTGYGSSRAPPGGPGHHRRPRPRPRPPPARSPWHHPDRSRRRP</sequence>
<dbReference type="InterPro" id="IPR016039">
    <property type="entry name" value="Thiolase-like"/>
</dbReference>
<evidence type="ECO:0000256" key="2">
    <source>
        <dbReference type="ARBA" id="ARBA00022553"/>
    </source>
</evidence>
<feature type="region of interest" description="Disordered" evidence="3">
    <location>
        <begin position="1"/>
        <end position="131"/>
    </location>
</feature>
<keyword evidence="1" id="KW-0596">Phosphopantetheine</keyword>